<dbReference type="WBParaSite" id="HPBE_0000151401-mRNA-1">
    <property type="protein sequence ID" value="HPBE_0000151401-mRNA-1"/>
    <property type="gene ID" value="HPBE_0000151401"/>
</dbReference>
<evidence type="ECO:0000313" key="9">
    <source>
        <dbReference type="Proteomes" id="UP000050761"/>
    </source>
</evidence>
<evidence type="ECO:0000256" key="6">
    <source>
        <dbReference type="SAM" id="Phobius"/>
    </source>
</evidence>
<keyword evidence="5 6" id="KW-0472">Membrane</keyword>
<accession>A0A183F5S2</accession>
<name>A0A183F5S2_HELPZ</name>
<dbReference type="Gene3D" id="1.20.1250.20">
    <property type="entry name" value="MFS general substrate transporter like domains"/>
    <property type="match status" value="1"/>
</dbReference>
<feature type="domain" description="Major facilitator superfamily (MFS) profile" evidence="7">
    <location>
        <begin position="1"/>
        <end position="152"/>
    </location>
</feature>
<dbReference type="PANTHER" id="PTHR48020:SF12">
    <property type="entry name" value="PROTON MYO-INOSITOL COTRANSPORTER"/>
    <property type="match status" value="1"/>
</dbReference>
<evidence type="ECO:0000256" key="2">
    <source>
        <dbReference type="ARBA" id="ARBA00022448"/>
    </source>
</evidence>
<keyword evidence="3 6" id="KW-0812">Transmembrane</keyword>
<evidence type="ECO:0000259" key="7">
    <source>
        <dbReference type="PROSITE" id="PS50850"/>
    </source>
</evidence>
<dbReference type="InterPro" id="IPR050814">
    <property type="entry name" value="Myo-inositol_Transporter"/>
</dbReference>
<sequence length="198" mass="21302">MTLISLVSAPLCFLAPWVIELFGRRKLFITVTALCALEWTGFGLAQLLTDQKPHQETTSAWVYAVVGATLGQCAVNLGLLIMAPVMISEICPHNTRATISQLTQAVPAAAGMVEVMIFSTLRSTFGAGTFFLLAVCCAVLSATLFKQMPDTAGMPVDDIVRRIHRVRSRVNTATSERGTYGATVREAPSFVSTHHSSA</sequence>
<reference evidence="10" key="2">
    <citation type="submission" date="2019-09" db="UniProtKB">
        <authorList>
            <consortium name="WormBaseParasite"/>
        </authorList>
    </citation>
    <scope>IDENTIFICATION</scope>
</reference>
<protein>
    <submittedName>
        <fullName evidence="10">MFS domain-containing protein</fullName>
    </submittedName>
</protein>
<evidence type="ECO:0000313" key="10">
    <source>
        <dbReference type="WBParaSite" id="HPBE_0000151401-mRNA-1"/>
    </source>
</evidence>
<gene>
    <name evidence="8" type="ORF">HPBE_LOCUS1515</name>
</gene>
<dbReference type="GO" id="GO:0022857">
    <property type="term" value="F:transmembrane transporter activity"/>
    <property type="evidence" value="ECO:0007669"/>
    <property type="project" value="InterPro"/>
</dbReference>
<proteinExistence type="predicted"/>
<organism evidence="9 10">
    <name type="scientific">Heligmosomoides polygyrus</name>
    <name type="common">Parasitic roundworm</name>
    <dbReference type="NCBI Taxonomy" id="6339"/>
    <lineage>
        <taxon>Eukaryota</taxon>
        <taxon>Metazoa</taxon>
        <taxon>Ecdysozoa</taxon>
        <taxon>Nematoda</taxon>
        <taxon>Chromadorea</taxon>
        <taxon>Rhabditida</taxon>
        <taxon>Rhabditina</taxon>
        <taxon>Rhabditomorpha</taxon>
        <taxon>Strongyloidea</taxon>
        <taxon>Heligmosomidae</taxon>
        <taxon>Heligmosomoides</taxon>
    </lineage>
</organism>
<comment type="subcellular location">
    <subcellularLocation>
        <location evidence="1">Membrane</location>
        <topology evidence="1">Multi-pass membrane protein</topology>
    </subcellularLocation>
</comment>
<dbReference type="PROSITE" id="PS50850">
    <property type="entry name" value="MFS"/>
    <property type="match status" value="1"/>
</dbReference>
<keyword evidence="2" id="KW-0813">Transport</keyword>
<accession>A0A3P7UCH9</accession>
<dbReference type="SUPFAM" id="SSF103473">
    <property type="entry name" value="MFS general substrate transporter"/>
    <property type="match status" value="1"/>
</dbReference>
<reference evidence="8 9" key="1">
    <citation type="submission" date="2018-11" db="EMBL/GenBank/DDBJ databases">
        <authorList>
            <consortium name="Pathogen Informatics"/>
        </authorList>
    </citation>
    <scope>NUCLEOTIDE SEQUENCE [LARGE SCALE GENOMIC DNA]</scope>
</reference>
<feature type="transmembrane region" description="Helical" evidence="6">
    <location>
        <begin position="125"/>
        <end position="145"/>
    </location>
</feature>
<dbReference type="InterPro" id="IPR005828">
    <property type="entry name" value="MFS_sugar_transport-like"/>
</dbReference>
<evidence type="ECO:0000313" key="8">
    <source>
        <dbReference type="EMBL" id="VDO19897.1"/>
    </source>
</evidence>
<dbReference type="InterPro" id="IPR020846">
    <property type="entry name" value="MFS_dom"/>
</dbReference>
<feature type="transmembrane region" description="Helical" evidence="6">
    <location>
        <begin position="27"/>
        <end position="48"/>
    </location>
</feature>
<evidence type="ECO:0000256" key="3">
    <source>
        <dbReference type="ARBA" id="ARBA00022692"/>
    </source>
</evidence>
<dbReference type="AlphaFoldDB" id="A0A183F5S2"/>
<feature type="transmembrane region" description="Helical" evidence="6">
    <location>
        <begin position="60"/>
        <end position="87"/>
    </location>
</feature>
<dbReference type="PANTHER" id="PTHR48020">
    <property type="entry name" value="PROTON MYO-INOSITOL COTRANSPORTER"/>
    <property type="match status" value="1"/>
</dbReference>
<dbReference type="OrthoDB" id="4142200at2759"/>
<dbReference type="Pfam" id="PF00083">
    <property type="entry name" value="Sugar_tr"/>
    <property type="match status" value="1"/>
</dbReference>
<dbReference type="GO" id="GO:0016020">
    <property type="term" value="C:membrane"/>
    <property type="evidence" value="ECO:0007669"/>
    <property type="project" value="UniProtKB-SubCell"/>
</dbReference>
<keyword evidence="9" id="KW-1185">Reference proteome</keyword>
<dbReference type="Proteomes" id="UP000050761">
    <property type="component" value="Unassembled WGS sequence"/>
</dbReference>
<evidence type="ECO:0000256" key="5">
    <source>
        <dbReference type="ARBA" id="ARBA00023136"/>
    </source>
</evidence>
<keyword evidence="4 6" id="KW-1133">Transmembrane helix</keyword>
<dbReference type="EMBL" id="UZAH01001682">
    <property type="protein sequence ID" value="VDO19897.1"/>
    <property type="molecule type" value="Genomic_DNA"/>
</dbReference>
<evidence type="ECO:0000256" key="4">
    <source>
        <dbReference type="ARBA" id="ARBA00022989"/>
    </source>
</evidence>
<feature type="transmembrane region" description="Helical" evidence="6">
    <location>
        <begin position="6"/>
        <end position="22"/>
    </location>
</feature>
<evidence type="ECO:0000256" key="1">
    <source>
        <dbReference type="ARBA" id="ARBA00004141"/>
    </source>
</evidence>
<dbReference type="InterPro" id="IPR036259">
    <property type="entry name" value="MFS_trans_sf"/>
</dbReference>